<dbReference type="EMBL" id="GGFJ01013018">
    <property type="protein sequence ID" value="MBW62159.1"/>
    <property type="molecule type" value="Transcribed_RNA"/>
</dbReference>
<reference evidence="2" key="1">
    <citation type="submission" date="2018-01" db="EMBL/GenBank/DDBJ databases">
        <title>An insight into the sialome of Amazonian anophelines.</title>
        <authorList>
            <person name="Ribeiro J.M."/>
            <person name="Scarpassa V."/>
            <person name="Calvo E."/>
        </authorList>
    </citation>
    <scope>NUCLEOTIDE SEQUENCE</scope>
    <source>
        <tissue evidence="2">Salivary glands</tissue>
    </source>
</reference>
<organism evidence="2">
    <name type="scientific">Anopheles marajoara</name>
    <dbReference type="NCBI Taxonomy" id="58244"/>
    <lineage>
        <taxon>Eukaryota</taxon>
        <taxon>Metazoa</taxon>
        <taxon>Ecdysozoa</taxon>
        <taxon>Arthropoda</taxon>
        <taxon>Hexapoda</taxon>
        <taxon>Insecta</taxon>
        <taxon>Pterygota</taxon>
        <taxon>Neoptera</taxon>
        <taxon>Endopterygota</taxon>
        <taxon>Diptera</taxon>
        <taxon>Nematocera</taxon>
        <taxon>Culicoidea</taxon>
        <taxon>Culicidae</taxon>
        <taxon>Anophelinae</taxon>
        <taxon>Anopheles</taxon>
    </lineage>
</organism>
<sequence length="89" mass="10018">MMMMMMMLLMIMMGWSGRTNFYWTGASAPNEAFCSALQLGIKGFGKDCICSTKLLKHSERLQSSQNSRDDQRIKFNCVPASSIPDEIPT</sequence>
<dbReference type="AlphaFoldDB" id="A0A2M4CA74"/>
<feature type="signal peptide" evidence="1">
    <location>
        <begin position="1"/>
        <end position="17"/>
    </location>
</feature>
<name>A0A2M4CA74_9DIPT</name>
<proteinExistence type="predicted"/>
<feature type="chain" id="PRO_5014986262" evidence="1">
    <location>
        <begin position="18"/>
        <end position="89"/>
    </location>
</feature>
<protein>
    <submittedName>
        <fullName evidence="2">Putative secreted protein</fullName>
    </submittedName>
</protein>
<accession>A0A2M4CA74</accession>
<keyword evidence="1" id="KW-0732">Signal</keyword>
<evidence type="ECO:0000256" key="1">
    <source>
        <dbReference type="SAM" id="SignalP"/>
    </source>
</evidence>
<evidence type="ECO:0000313" key="2">
    <source>
        <dbReference type="EMBL" id="MBW62159.1"/>
    </source>
</evidence>